<dbReference type="OrthoDB" id="6251158at2759"/>
<gene>
    <name evidence="2" type="ORF">FGIG_00404</name>
</gene>
<dbReference type="Proteomes" id="UP000316759">
    <property type="component" value="Unassembled WGS sequence"/>
</dbReference>
<accession>A0A504YZ64</accession>
<dbReference type="EMBL" id="SUNJ01002512">
    <property type="protein sequence ID" value="TPP65909.1"/>
    <property type="molecule type" value="Genomic_DNA"/>
</dbReference>
<comment type="caution">
    <text evidence="2">The sequence shown here is derived from an EMBL/GenBank/DDBJ whole genome shotgun (WGS) entry which is preliminary data.</text>
</comment>
<dbReference type="AlphaFoldDB" id="A0A504YZ64"/>
<name>A0A504YZ64_FASGI</name>
<proteinExistence type="predicted"/>
<feature type="region of interest" description="Disordered" evidence="1">
    <location>
        <begin position="1"/>
        <end position="29"/>
    </location>
</feature>
<organism evidence="2 3">
    <name type="scientific">Fasciola gigantica</name>
    <name type="common">Giant liver fluke</name>
    <dbReference type="NCBI Taxonomy" id="46835"/>
    <lineage>
        <taxon>Eukaryota</taxon>
        <taxon>Metazoa</taxon>
        <taxon>Spiralia</taxon>
        <taxon>Lophotrochozoa</taxon>
        <taxon>Platyhelminthes</taxon>
        <taxon>Trematoda</taxon>
        <taxon>Digenea</taxon>
        <taxon>Plagiorchiida</taxon>
        <taxon>Echinostomata</taxon>
        <taxon>Echinostomatoidea</taxon>
        <taxon>Fasciolidae</taxon>
        <taxon>Fasciola</taxon>
    </lineage>
</organism>
<evidence type="ECO:0000313" key="2">
    <source>
        <dbReference type="EMBL" id="TPP65909.1"/>
    </source>
</evidence>
<evidence type="ECO:0000313" key="3">
    <source>
        <dbReference type="Proteomes" id="UP000316759"/>
    </source>
</evidence>
<protein>
    <submittedName>
        <fullName evidence="2">Uncharacterized protein</fullName>
    </submittedName>
</protein>
<keyword evidence="3" id="KW-1185">Reference proteome</keyword>
<reference evidence="2 3" key="1">
    <citation type="submission" date="2019-04" db="EMBL/GenBank/DDBJ databases">
        <title>Annotation for the trematode Fasciola gigantica.</title>
        <authorList>
            <person name="Choi Y.-J."/>
        </authorList>
    </citation>
    <scope>NUCLEOTIDE SEQUENCE [LARGE SCALE GENOMIC DNA]</scope>
    <source>
        <strain evidence="2">Uganda_cow_1</strain>
    </source>
</reference>
<feature type="compositionally biased region" description="Basic and acidic residues" evidence="1">
    <location>
        <begin position="1"/>
        <end position="14"/>
    </location>
</feature>
<evidence type="ECO:0000256" key="1">
    <source>
        <dbReference type="SAM" id="MobiDB-lite"/>
    </source>
</evidence>
<sequence length="246" mass="27861">MSSKLVDDDNKPEETISTLSHTPFEPVWEECQKDNTIADEIDSKKSKENDNEPEIEFHEQYLGKLWGPDAVSYFFHPVFHRSNRASARRRQALANDETTEPLILGGYPTGMLQGARIPFKMDLSPWILEPIECDSSSDLSLSSVRRDSSSRRWSTMSLASTVLSTTAPRRPSSVFTLLDVLRIHTGGNPGARKVWEFLRTKSNDLLTKKQEELDADGRDTYSAFTRETVLRGNLKVMCLTFICCLP</sequence>